<evidence type="ECO:0000256" key="1">
    <source>
        <dbReference type="SAM" id="SignalP"/>
    </source>
</evidence>
<sequence>MKKRTKFSLVPLGAALVVAITASPSQAAVQHYASCYTTGSSGSAATTGWDYTDAGIPKVVLKVYDEAADGHHVRVRLVASYADSKQYFQWRANYDGYGTYKSWETYVSGSGNIFDVAVQVATYEGNEQLSSCTKWVSGGTQG</sequence>
<name>A0ABW0E6W7_9ACTN</name>
<dbReference type="RefSeq" id="WP_344569786.1">
    <property type="nucleotide sequence ID" value="NZ_BAAATG010000069.1"/>
</dbReference>
<organism evidence="2 3">
    <name type="scientific">Streptomyces atrovirens</name>
    <dbReference type="NCBI Taxonomy" id="285556"/>
    <lineage>
        <taxon>Bacteria</taxon>
        <taxon>Bacillati</taxon>
        <taxon>Actinomycetota</taxon>
        <taxon>Actinomycetes</taxon>
        <taxon>Kitasatosporales</taxon>
        <taxon>Streptomycetaceae</taxon>
        <taxon>Streptomyces</taxon>
    </lineage>
</organism>
<gene>
    <name evidence="2" type="ORF">ACFPWV_37955</name>
</gene>
<accession>A0ABW0E6W7</accession>
<evidence type="ECO:0000313" key="2">
    <source>
        <dbReference type="EMBL" id="MFC5245627.1"/>
    </source>
</evidence>
<dbReference type="Proteomes" id="UP001596035">
    <property type="component" value="Unassembled WGS sequence"/>
</dbReference>
<feature type="chain" id="PRO_5045456765" description="Secreted protein" evidence="1">
    <location>
        <begin position="28"/>
        <end position="142"/>
    </location>
</feature>
<keyword evidence="1" id="KW-0732">Signal</keyword>
<feature type="signal peptide" evidence="1">
    <location>
        <begin position="1"/>
        <end position="27"/>
    </location>
</feature>
<dbReference type="EMBL" id="JBHSKN010000040">
    <property type="protein sequence ID" value="MFC5245627.1"/>
    <property type="molecule type" value="Genomic_DNA"/>
</dbReference>
<proteinExistence type="predicted"/>
<evidence type="ECO:0008006" key="4">
    <source>
        <dbReference type="Google" id="ProtNLM"/>
    </source>
</evidence>
<protein>
    <recommendedName>
        <fullName evidence="4">Secreted protein</fullName>
    </recommendedName>
</protein>
<evidence type="ECO:0000313" key="3">
    <source>
        <dbReference type="Proteomes" id="UP001596035"/>
    </source>
</evidence>
<comment type="caution">
    <text evidence="2">The sequence shown here is derived from an EMBL/GenBank/DDBJ whole genome shotgun (WGS) entry which is preliminary data.</text>
</comment>
<reference evidence="3" key="1">
    <citation type="journal article" date="2019" name="Int. J. Syst. Evol. Microbiol.">
        <title>The Global Catalogue of Microorganisms (GCM) 10K type strain sequencing project: providing services to taxonomists for standard genome sequencing and annotation.</title>
        <authorList>
            <consortium name="The Broad Institute Genomics Platform"/>
            <consortium name="The Broad Institute Genome Sequencing Center for Infectious Disease"/>
            <person name="Wu L."/>
            <person name="Ma J."/>
        </authorList>
    </citation>
    <scope>NUCLEOTIDE SEQUENCE [LARGE SCALE GENOMIC DNA]</scope>
    <source>
        <strain evidence="3">CGMCC 4.7131</strain>
    </source>
</reference>
<keyword evidence="3" id="KW-1185">Reference proteome</keyword>